<protein>
    <recommendedName>
        <fullName evidence="11">Peptidoglycan glycosyltransferase MrdB</fullName>
        <shortName evidence="11">PGT</shortName>
        <ecNumber evidence="11">2.4.99.28</ecNumber>
    </recommendedName>
    <alternativeName>
        <fullName evidence="11">Cell elongation protein RodA</fullName>
    </alternativeName>
    <alternativeName>
        <fullName evidence="11">Cell wall polymerase</fullName>
    </alternativeName>
    <alternativeName>
        <fullName evidence="11">Peptidoglycan polymerase</fullName>
        <shortName evidence="11">PG polymerase</shortName>
    </alternativeName>
</protein>
<feature type="transmembrane region" description="Helical" evidence="11">
    <location>
        <begin position="331"/>
        <end position="352"/>
    </location>
</feature>
<evidence type="ECO:0000256" key="11">
    <source>
        <dbReference type="HAMAP-Rule" id="MF_02079"/>
    </source>
</evidence>
<keyword evidence="3 11" id="KW-0328">Glycosyltransferase</keyword>
<evidence type="ECO:0000256" key="7">
    <source>
        <dbReference type="ARBA" id="ARBA00022984"/>
    </source>
</evidence>
<dbReference type="RefSeq" id="WP_341370504.1">
    <property type="nucleotide sequence ID" value="NZ_JBBPCO010000005.1"/>
</dbReference>
<dbReference type="InterPro" id="IPR018365">
    <property type="entry name" value="Cell_cycle_FtsW-rel_CS"/>
</dbReference>
<evidence type="ECO:0000256" key="9">
    <source>
        <dbReference type="ARBA" id="ARBA00023136"/>
    </source>
</evidence>
<proteinExistence type="inferred from homology"/>
<reference evidence="12 13" key="1">
    <citation type="submission" date="2024-04" db="EMBL/GenBank/DDBJ databases">
        <authorList>
            <person name="Abashina T."/>
            <person name="Shaikin A."/>
        </authorList>
    </citation>
    <scope>NUCLEOTIDE SEQUENCE [LARGE SCALE GENOMIC DNA]</scope>
    <source>
        <strain evidence="12 13">AAFK</strain>
    </source>
</reference>
<evidence type="ECO:0000256" key="10">
    <source>
        <dbReference type="ARBA" id="ARBA00023316"/>
    </source>
</evidence>
<comment type="similarity">
    <text evidence="11">Belongs to the SEDS family. MrdB/RodA subfamily.</text>
</comment>
<comment type="catalytic activity">
    <reaction evidence="11">
        <text>[GlcNAc-(1-&gt;4)-Mur2Ac(oyl-L-Ala-gamma-D-Glu-L-Lys-D-Ala-D-Ala)](n)-di-trans,octa-cis-undecaprenyl diphosphate + beta-D-GlcNAc-(1-&gt;4)-Mur2Ac(oyl-L-Ala-gamma-D-Glu-L-Lys-D-Ala-D-Ala)-di-trans,octa-cis-undecaprenyl diphosphate = [GlcNAc-(1-&gt;4)-Mur2Ac(oyl-L-Ala-gamma-D-Glu-L-Lys-D-Ala-D-Ala)](n+1)-di-trans,octa-cis-undecaprenyl diphosphate + di-trans,octa-cis-undecaprenyl diphosphate + H(+)</text>
        <dbReference type="Rhea" id="RHEA:23708"/>
        <dbReference type="Rhea" id="RHEA-COMP:9602"/>
        <dbReference type="Rhea" id="RHEA-COMP:9603"/>
        <dbReference type="ChEBI" id="CHEBI:15378"/>
        <dbReference type="ChEBI" id="CHEBI:58405"/>
        <dbReference type="ChEBI" id="CHEBI:60033"/>
        <dbReference type="ChEBI" id="CHEBI:78435"/>
        <dbReference type="EC" id="2.4.99.28"/>
    </reaction>
</comment>
<keyword evidence="9 11" id="KW-0472">Membrane</keyword>
<comment type="caution">
    <text evidence="12">The sequence shown here is derived from an EMBL/GenBank/DDBJ whole genome shotgun (WGS) entry which is preliminary data.</text>
</comment>
<comment type="subcellular location">
    <subcellularLocation>
        <location evidence="11">Cell inner membrane</location>
        <topology evidence="11">Multi-pass membrane protein</topology>
    </subcellularLocation>
    <subcellularLocation>
        <location evidence="1">Membrane</location>
        <topology evidence="1">Multi-pass membrane protein</topology>
    </subcellularLocation>
</comment>
<evidence type="ECO:0000256" key="5">
    <source>
        <dbReference type="ARBA" id="ARBA00022692"/>
    </source>
</evidence>
<evidence type="ECO:0000256" key="1">
    <source>
        <dbReference type="ARBA" id="ARBA00004141"/>
    </source>
</evidence>
<keyword evidence="2 11" id="KW-1003">Cell membrane</keyword>
<keyword evidence="11" id="KW-0997">Cell inner membrane</keyword>
<evidence type="ECO:0000313" key="12">
    <source>
        <dbReference type="EMBL" id="MEK8089446.1"/>
    </source>
</evidence>
<dbReference type="EMBL" id="JBBPCO010000005">
    <property type="protein sequence ID" value="MEK8089446.1"/>
    <property type="molecule type" value="Genomic_DNA"/>
</dbReference>
<evidence type="ECO:0000256" key="6">
    <source>
        <dbReference type="ARBA" id="ARBA00022960"/>
    </source>
</evidence>
<feature type="transmembrane region" description="Helical" evidence="11">
    <location>
        <begin position="13"/>
        <end position="33"/>
    </location>
</feature>
<dbReference type="Proteomes" id="UP001446205">
    <property type="component" value="Unassembled WGS sequence"/>
</dbReference>
<organism evidence="12 13">
    <name type="scientific">Thermithiobacillus plumbiphilus</name>
    <dbReference type="NCBI Taxonomy" id="1729899"/>
    <lineage>
        <taxon>Bacteria</taxon>
        <taxon>Pseudomonadati</taxon>
        <taxon>Pseudomonadota</taxon>
        <taxon>Acidithiobacillia</taxon>
        <taxon>Acidithiobacillales</taxon>
        <taxon>Thermithiobacillaceae</taxon>
        <taxon>Thermithiobacillus</taxon>
    </lineage>
</organism>
<feature type="transmembrane region" description="Helical" evidence="11">
    <location>
        <begin position="154"/>
        <end position="171"/>
    </location>
</feature>
<keyword evidence="13" id="KW-1185">Reference proteome</keyword>
<feature type="transmembrane region" description="Helical" evidence="11">
    <location>
        <begin position="69"/>
        <end position="88"/>
    </location>
</feature>
<keyword evidence="5 11" id="KW-0812">Transmembrane</keyword>
<dbReference type="InterPro" id="IPR001182">
    <property type="entry name" value="FtsW/RodA"/>
</dbReference>
<dbReference type="InterPro" id="IPR011923">
    <property type="entry name" value="RodA/MrdB"/>
</dbReference>
<keyword evidence="4 11" id="KW-0808">Transferase</keyword>
<dbReference type="PROSITE" id="PS00428">
    <property type="entry name" value="FTSW_RODA_SPOVE"/>
    <property type="match status" value="1"/>
</dbReference>
<dbReference type="NCBIfam" id="TIGR02210">
    <property type="entry name" value="rodA_shape"/>
    <property type="match status" value="1"/>
</dbReference>
<dbReference type="EC" id="2.4.99.28" evidence="11"/>
<keyword evidence="10 11" id="KW-0961">Cell wall biogenesis/degradation</keyword>
<evidence type="ECO:0000256" key="2">
    <source>
        <dbReference type="ARBA" id="ARBA00022475"/>
    </source>
</evidence>
<evidence type="ECO:0000256" key="8">
    <source>
        <dbReference type="ARBA" id="ARBA00022989"/>
    </source>
</evidence>
<dbReference type="Pfam" id="PF01098">
    <property type="entry name" value="FTSW_RODA_SPOVE"/>
    <property type="match status" value="1"/>
</dbReference>
<feature type="transmembrane region" description="Helical" evidence="11">
    <location>
        <begin position="177"/>
        <end position="196"/>
    </location>
</feature>
<evidence type="ECO:0000313" key="13">
    <source>
        <dbReference type="Proteomes" id="UP001446205"/>
    </source>
</evidence>
<keyword evidence="7 11" id="KW-0573">Peptidoglycan synthesis</keyword>
<feature type="transmembrane region" description="Helical" evidence="11">
    <location>
        <begin position="271"/>
        <end position="289"/>
    </location>
</feature>
<comment type="pathway">
    <text evidence="11">Cell wall biogenesis; peptidoglycan biosynthesis.</text>
</comment>
<evidence type="ECO:0000256" key="3">
    <source>
        <dbReference type="ARBA" id="ARBA00022676"/>
    </source>
</evidence>
<dbReference type="PANTHER" id="PTHR30474:SF1">
    <property type="entry name" value="PEPTIDOGLYCAN GLYCOSYLTRANSFERASE MRDB"/>
    <property type="match status" value="1"/>
</dbReference>
<feature type="transmembrane region" description="Helical" evidence="11">
    <location>
        <begin position="301"/>
        <end position="325"/>
    </location>
</feature>
<keyword evidence="8 11" id="KW-1133">Transmembrane helix</keyword>
<accession>A0ABU9D8Z8</accession>
<sequence length="360" mass="39559">MMQVRGFFRSLDIGLILLVVMLMMVSMLALYSASGQDTAMVLRQLMRYGLGFAVVLLIARMPPRILYAWAPYLYFLGLVLLILVAVAGEIRLGARRWLDLGFMSFQPSEIMKLALPMFLARYYSQESARNTKSVLIGLLLMGLPFVLVLKQPDLGTASLIAAAGFFVLWLAGVPFVWFAGLGTLLLASAPVLWHFLHEYQRQRILTLLDPQADPLGSGYHIIQSMIAIGSGGVMGKGWLQGTQARLDFIPESHTDFIFAVFAEEFGLAGEIVLLSLYLLVIGRGLIIAFENKDPFARILSGALSLTLFVYVFANMGMVSGILPVVGVPLPFISYGGTSMITLMATFGILMSVHAHRRINA</sequence>
<feature type="transmembrane region" description="Helical" evidence="11">
    <location>
        <begin position="131"/>
        <end position="149"/>
    </location>
</feature>
<dbReference type="HAMAP" id="MF_02079">
    <property type="entry name" value="PGT_RodA"/>
    <property type="match status" value="1"/>
</dbReference>
<name>A0ABU9D8Z8_9PROT</name>
<dbReference type="PANTHER" id="PTHR30474">
    <property type="entry name" value="CELL CYCLE PROTEIN"/>
    <property type="match status" value="1"/>
</dbReference>
<keyword evidence="6 11" id="KW-0133">Cell shape</keyword>
<evidence type="ECO:0000256" key="4">
    <source>
        <dbReference type="ARBA" id="ARBA00022679"/>
    </source>
</evidence>
<gene>
    <name evidence="11 12" type="primary">rodA</name>
    <name evidence="11" type="synonym">mrdB</name>
    <name evidence="12" type="ORF">WOB96_06660</name>
</gene>
<comment type="function">
    <text evidence="11">Peptidoglycan polymerase that is essential for cell wall elongation.</text>
</comment>